<proteinExistence type="predicted"/>
<dbReference type="Gene3D" id="1.25.40.10">
    <property type="entry name" value="Tetratricopeptide repeat domain"/>
    <property type="match status" value="1"/>
</dbReference>
<evidence type="ECO:0000313" key="2">
    <source>
        <dbReference type="Proteomes" id="UP000309038"/>
    </source>
</evidence>
<dbReference type="SUPFAM" id="SSF48452">
    <property type="entry name" value="TPR-like"/>
    <property type="match status" value="1"/>
</dbReference>
<evidence type="ECO:0000313" key="1">
    <source>
        <dbReference type="EMBL" id="THH00785.1"/>
    </source>
</evidence>
<dbReference type="AlphaFoldDB" id="A0A4S4KQA2"/>
<accession>A0A4S4KQA2</accession>
<reference evidence="1 2" key="1">
    <citation type="submission" date="2019-02" db="EMBL/GenBank/DDBJ databases">
        <title>Genome sequencing of the rare red list fungi Phlebia centrifuga.</title>
        <authorList>
            <person name="Buettner E."/>
            <person name="Kellner H."/>
        </authorList>
    </citation>
    <scope>NUCLEOTIDE SEQUENCE [LARGE SCALE GENOMIC DNA]</scope>
    <source>
        <strain evidence="1 2">DSM 108282</strain>
    </source>
</reference>
<dbReference type="EMBL" id="SGPJ01000040">
    <property type="protein sequence ID" value="THH00785.1"/>
    <property type="molecule type" value="Genomic_DNA"/>
</dbReference>
<name>A0A4S4KQA2_9APHY</name>
<sequence>MPSKVAKERKKRAMRENAQHFLRPESNQIAGPNVWQSQSLVNAATIRPEMLVMDKIKDWTRDEINKAMDEMEENELLNGSEDQYVPYMRATLWKEDGNKLYKAENYPEAIQKYKQSMRGYFGPDAILPSPEYLNDTYLAIDEEDWRRFLDLGACAGNISQCYSTML</sequence>
<comment type="caution">
    <text evidence="1">The sequence shown here is derived from an EMBL/GenBank/DDBJ whole genome shotgun (WGS) entry which is preliminary data.</text>
</comment>
<dbReference type="Proteomes" id="UP000309038">
    <property type="component" value="Unassembled WGS sequence"/>
</dbReference>
<keyword evidence="2" id="KW-1185">Reference proteome</keyword>
<protein>
    <submittedName>
        <fullName evidence="1">Uncharacterized protein</fullName>
    </submittedName>
</protein>
<organism evidence="1 2">
    <name type="scientific">Hermanssonia centrifuga</name>
    <dbReference type="NCBI Taxonomy" id="98765"/>
    <lineage>
        <taxon>Eukaryota</taxon>
        <taxon>Fungi</taxon>
        <taxon>Dikarya</taxon>
        <taxon>Basidiomycota</taxon>
        <taxon>Agaricomycotina</taxon>
        <taxon>Agaricomycetes</taxon>
        <taxon>Polyporales</taxon>
        <taxon>Meruliaceae</taxon>
        <taxon>Hermanssonia</taxon>
    </lineage>
</organism>
<gene>
    <name evidence="1" type="ORF">EW026_g1799</name>
</gene>
<dbReference type="InterPro" id="IPR011990">
    <property type="entry name" value="TPR-like_helical_dom_sf"/>
</dbReference>